<dbReference type="InterPro" id="IPR003652">
    <property type="entry name" value="Ataxin_AXH_dom"/>
</dbReference>
<protein>
    <submittedName>
        <fullName evidence="2">13094_t:CDS:1</fullName>
    </submittedName>
</protein>
<dbReference type="GO" id="GO:0003723">
    <property type="term" value="F:RNA binding"/>
    <property type="evidence" value="ECO:0007669"/>
    <property type="project" value="InterPro"/>
</dbReference>
<reference evidence="2" key="1">
    <citation type="submission" date="2022-08" db="EMBL/GenBank/DDBJ databases">
        <authorList>
            <person name="Kallberg Y."/>
            <person name="Tangrot J."/>
            <person name="Rosling A."/>
        </authorList>
    </citation>
    <scope>NUCLEOTIDE SEQUENCE</scope>
    <source>
        <strain evidence="2">Wild A</strain>
    </source>
</reference>
<organism evidence="2 3">
    <name type="scientific">Funneliformis geosporum</name>
    <dbReference type="NCBI Taxonomy" id="1117311"/>
    <lineage>
        <taxon>Eukaryota</taxon>
        <taxon>Fungi</taxon>
        <taxon>Fungi incertae sedis</taxon>
        <taxon>Mucoromycota</taxon>
        <taxon>Glomeromycotina</taxon>
        <taxon>Glomeromycetes</taxon>
        <taxon>Glomerales</taxon>
        <taxon>Glomeraceae</taxon>
        <taxon>Funneliformis</taxon>
    </lineage>
</organism>
<dbReference type="Proteomes" id="UP001153678">
    <property type="component" value="Unassembled WGS sequence"/>
</dbReference>
<proteinExistence type="predicted"/>
<evidence type="ECO:0000259" key="1">
    <source>
        <dbReference type="PROSITE" id="PS51148"/>
    </source>
</evidence>
<sequence length="268" mass="32048">MRIQELVNLIKVQKIKLFDIFKRLFPKQKEVSELLKNLIIVHLEYIEVSKLKLPSVKLRRQRDGLRDELENKLGDDLVEEIQSVLDDCEELVRRKQFNNSRNKQVARKNGSPRRRIRVFKEKLCWDYCRLRGSDLLIIKEIFLNMRQTTIKGLQNCYNKKHMEANTTNKAMKITEEVANFVNFFAPEFLKKTIEVIKNSFQKKISDKQVDEFKELLINDKENLFLLNKVIIEKIYRSLSKSRLRIRLENGEPILFNGRYKIFEIEDDI</sequence>
<dbReference type="AlphaFoldDB" id="A0A9W4WL28"/>
<dbReference type="PROSITE" id="PS51148">
    <property type="entry name" value="AXH"/>
    <property type="match status" value="1"/>
</dbReference>
<evidence type="ECO:0000313" key="2">
    <source>
        <dbReference type="EMBL" id="CAI2169569.1"/>
    </source>
</evidence>
<dbReference type="EMBL" id="CAMKVN010000598">
    <property type="protein sequence ID" value="CAI2169569.1"/>
    <property type="molecule type" value="Genomic_DNA"/>
</dbReference>
<gene>
    <name evidence="2" type="ORF">FWILDA_LOCUS4144</name>
</gene>
<accession>A0A9W4WL28</accession>
<dbReference type="OrthoDB" id="10576059at2759"/>
<keyword evidence="3" id="KW-1185">Reference proteome</keyword>
<evidence type="ECO:0000313" key="3">
    <source>
        <dbReference type="Proteomes" id="UP001153678"/>
    </source>
</evidence>
<name>A0A9W4WL28_9GLOM</name>
<feature type="domain" description="AXH" evidence="1">
    <location>
        <begin position="176"/>
        <end position="268"/>
    </location>
</feature>
<comment type="caution">
    <text evidence="2">The sequence shown here is derived from an EMBL/GenBank/DDBJ whole genome shotgun (WGS) entry which is preliminary data.</text>
</comment>